<sequence length="178" mass="20010">MRDVSNTQLIYLPQFEQLGRNITSTHTVHQCEMDPAIGLGRAQAVLAGPYCCITEHSFTPLHDLELTELIPEPYVCICESSEASLTALDGFHISTHEFSHRAEASQNRTTYAFQQTEIGSQRGPLQAGKFYCSRSIVITQSFFENLHETMAKNLMRYLTRFSTVGGEKRVSVPYVMPS</sequence>
<reference evidence="1 2" key="1">
    <citation type="submission" date="2021-08" db="EMBL/GenBank/DDBJ databases">
        <title>Collinsella faecalis sp. nov. isolated from swine faeces.</title>
        <authorList>
            <person name="Oh B.S."/>
            <person name="Lee J.H."/>
        </authorList>
    </citation>
    <scope>NUCLEOTIDE SEQUENCE [LARGE SCALE GENOMIC DNA]</scope>
    <source>
        <strain evidence="1 2">AGMB00827</strain>
    </source>
</reference>
<name>A0ABS7MLC8_9ACTN</name>
<organism evidence="1 2">
    <name type="scientific">Collinsella ureilytica</name>
    <dbReference type="NCBI Taxonomy" id="2869515"/>
    <lineage>
        <taxon>Bacteria</taxon>
        <taxon>Bacillati</taxon>
        <taxon>Actinomycetota</taxon>
        <taxon>Coriobacteriia</taxon>
        <taxon>Coriobacteriales</taxon>
        <taxon>Coriobacteriaceae</taxon>
        <taxon>Collinsella</taxon>
    </lineage>
</organism>
<accession>A0ABS7MLC8</accession>
<evidence type="ECO:0000313" key="2">
    <source>
        <dbReference type="Proteomes" id="UP000700908"/>
    </source>
</evidence>
<gene>
    <name evidence="1" type="ORF">K6V98_07430</name>
</gene>
<keyword evidence="2" id="KW-1185">Reference proteome</keyword>
<dbReference type="RefSeq" id="WP_222199896.1">
    <property type="nucleotide sequence ID" value="NZ_JAIMFO010000008.1"/>
</dbReference>
<comment type="caution">
    <text evidence="1">The sequence shown here is derived from an EMBL/GenBank/DDBJ whole genome shotgun (WGS) entry which is preliminary data.</text>
</comment>
<evidence type="ECO:0000313" key="1">
    <source>
        <dbReference type="EMBL" id="MBY4798174.1"/>
    </source>
</evidence>
<protein>
    <submittedName>
        <fullName evidence="1">Uncharacterized protein</fullName>
    </submittedName>
</protein>
<dbReference type="EMBL" id="JAIMFO010000008">
    <property type="protein sequence ID" value="MBY4798174.1"/>
    <property type="molecule type" value="Genomic_DNA"/>
</dbReference>
<proteinExistence type="predicted"/>
<dbReference type="Proteomes" id="UP000700908">
    <property type="component" value="Unassembled WGS sequence"/>
</dbReference>